<dbReference type="Proteomes" id="UP000544331">
    <property type="component" value="Unassembled WGS sequence"/>
</dbReference>
<evidence type="ECO:0000259" key="2">
    <source>
        <dbReference type="Pfam" id="PF13391"/>
    </source>
</evidence>
<name>A0A8H5Y0P2_9HYPO</name>
<accession>A0A8H5Y0P2</accession>
<feature type="region of interest" description="Disordered" evidence="1">
    <location>
        <begin position="367"/>
        <end position="459"/>
    </location>
</feature>
<comment type="caution">
    <text evidence="3">The sequence shown here is derived from an EMBL/GenBank/DDBJ whole genome shotgun (WGS) entry which is preliminary data.</text>
</comment>
<dbReference type="Pfam" id="PF13391">
    <property type="entry name" value="HNH_2"/>
    <property type="match status" value="1"/>
</dbReference>
<protein>
    <recommendedName>
        <fullName evidence="2">HNH nuclease domain-containing protein</fullName>
    </recommendedName>
</protein>
<evidence type="ECO:0000313" key="4">
    <source>
        <dbReference type="Proteomes" id="UP000544331"/>
    </source>
</evidence>
<dbReference type="InterPro" id="IPR003615">
    <property type="entry name" value="HNH_nuc"/>
</dbReference>
<dbReference type="OrthoDB" id="2142759at2759"/>
<dbReference type="EMBL" id="JAAOAN010000598">
    <property type="protein sequence ID" value="KAF5702891.1"/>
    <property type="molecule type" value="Genomic_DNA"/>
</dbReference>
<sequence length="459" mass="52241">MAQTYKRIDESRLLSDKLRNPDRRYISIIHPGYFQSGSDPESDVLISFEPFDDGGTGIHYDTAHAACAILAGNLWYGYFSTDIHGKIRANPSDGILRDERYYFCLPTSDDPATDKYPIVPRFRDWRFPHRNLPPIWKRYQEYLAQQDSIAIKGDRCAVTNCGDVVEEAHILPSQQEPWFSMNMMKRYARTPIFSMSQIDAPANKLSLRCDIHKIFDERHFTFVPKTAIRRSASIPQNNQTAHSQDHGVSYSNQDALSGNLSNSHSDIPIRPREPEQEPVQLVGHVFNSTPSNDLPSRFHNREVHELPSTVSVEYLFARFAYTIFSPSIFKDFLDSHKGRVLMMWDPTEEHYDTQHVSAERCRGIWNASRSRSESPRKRSRAGGDAADHEDGGLGCGVSDVDSGYGDHSQLSRGEDDVKRRGRTRERAWEEDIDDTSGQVSDSPGAKRTRLVEANNTLID</sequence>
<dbReference type="AlphaFoldDB" id="A0A8H5Y0P2"/>
<feature type="compositionally biased region" description="Basic and acidic residues" evidence="1">
    <location>
        <begin position="412"/>
        <end position="429"/>
    </location>
</feature>
<evidence type="ECO:0000313" key="3">
    <source>
        <dbReference type="EMBL" id="KAF5702891.1"/>
    </source>
</evidence>
<organism evidence="3 4">
    <name type="scientific">Fusarium mundagurra</name>
    <dbReference type="NCBI Taxonomy" id="1567541"/>
    <lineage>
        <taxon>Eukaryota</taxon>
        <taxon>Fungi</taxon>
        <taxon>Dikarya</taxon>
        <taxon>Ascomycota</taxon>
        <taxon>Pezizomycotina</taxon>
        <taxon>Sordariomycetes</taxon>
        <taxon>Hypocreomycetidae</taxon>
        <taxon>Hypocreales</taxon>
        <taxon>Nectriaceae</taxon>
        <taxon>Fusarium</taxon>
        <taxon>Fusarium fujikuroi species complex</taxon>
    </lineage>
</organism>
<proteinExistence type="predicted"/>
<gene>
    <name evidence="3" type="ORF">FMUND_13261</name>
</gene>
<keyword evidence="4" id="KW-1185">Reference proteome</keyword>
<reference evidence="3 4" key="1">
    <citation type="submission" date="2020-05" db="EMBL/GenBank/DDBJ databases">
        <title>Identification and distribution of gene clusters putatively required for synthesis of sphingolipid metabolism inhibitors in phylogenetically diverse species of the filamentous fungus Fusarium.</title>
        <authorList>
            <person name="Kim H.-S."/>
            <person name="Busman M."/>
            <person name="Brown D.W."/>
            <person name="Divon H."/>
            <person name="Uhlig S."/>
            <person name="Proctor R.H."/>
        </authorList>
    </citation>
    <scope>NUCLEOTIDE SEQUENCE [LARGE SCALE GENOMIC DNA]</scope>
    <source>
        <strain evidence="3 4">NRRL 66235</strain>
    </source>
</reference>
<feature type="domain" description="HNH nuclease" evidence="2">
    <location>
        <begin position="156"/>
        <end position="223"/>
    </location>
</feature>
<evidence type="ECO:0000256" key="1">
    <source>
        <dbReference type="SAM" id="MobiDB-lite"/>
    </source>
</evidence>